<evidence type="ECO:0000313" key="2">
    <source>
        <dbReference type="EMBL" id="MEW9309616.1"/>
    </source>
</evidence>
<evidence type="ECO:0000256" key="1">
    <source>
        <dbReference type="SAM" id="SignalP"/>
    </source>
</evidence>
<comment type="caution">
    <text evidence="2">The sequence shown here is derived from an EMBL/GenBank/DDBJ whole genome shotgun (WGS) entry which is preliminary data.</text>
</comment>
<dbReference type="EMBL" id="JBFNQD010000016">
    <property type="protein sequence ID" value="MEW9309616.1"/>
    <property type="molecule type" value="Genomic_DNA"/>
</dbReference>
<dbReference type="Proteomes" id="UP001555786">
    <property type="component" value="Unassembled WGS sequence"/>
</dbReference>
<dbReference type="RefSeq" id="WP_311943257.1">
    <property type="nucleotide sequence ID" value="NZ_JAVSCS010000039.1"/>
</dbReference>
<organism evidence="2 3">
    <name type="scientific">Labrys neptuniae</name>
    <dbReference type="NCBI Taxonomy" id="376174"/>
    <lineage>
        <taxon>Bacteria</taxon>
        <taxon>Pseudomonadati</taxon>
        <taxon>Pseudomonadota</taxon>
        <taxon>Alphaproteobacteria</taxon>
        <taxon>Hyphomicrobiales</taxon>
        <taxon>Xanthobacteraceae</taxon>
        <taxon>Labrys</taxon>
    </lineage>
</organism>
<name>A0ABV3PVB6_9HYPH</name>
<feature type="chain" id="PRO_5046711345" description="Tat pathway signal protein" evidence="1">
    <location>
        <begin position="27"/>
        <end position="143"/>
    </location>
</feature>
<evidence type="ECO:0008006" key="4">
    <source>
        <dbReference type="Google" id="ProtNLM"/>
    </source>
</evidence>
<proteinExistence type="predicted"/>
<feature type="signal peptide" evidence="1">
    <location>
        <begin position="1"/>
        <end position="26"/>
    </location>
</feature>
<accession>A0ABV3PVB6</accession>
<evidence type="ECO:0000313" key="3">
    <source>
        <dbReference type="Proteomes" id="UP001555786"/>
    </source>
</evidence>
<gene>
    <name evidence="2" type="ORF">ABXS05_28955</name>
</gene>
<keyword evidence="1" id="KW-0732">Signal</keyword>
<protein>
    <recommendedName>
        <fullName evidence="4">Tat pathway signal protein</fullName>
    </recommendedName>
</protein>
<reference evidence="2 3" key="1">
    <citation type="submission" date="2024-07" db="EMBL/GenBank/DDBJ databases">
        <title>Description of Labrys sedimenti sp. nov., isolated from a diclofenac-degrading enrichment culture.</title>
        <authorList>
            <person name="Tancsics A."/>
            <person name="Csepanyi A."/>
        </authorList>
    </citation>
    <scope>NUCLEOTIDE SEQUENCE [LARGE SCALE GENOMIC DNA]</scope>
    <source>
        <strain evidence="2 3">LMG 23578</strain>
    </source>
</reference>
<sequence>MTKLSRFAAVLAPATMLFLAPLPALAADVSIDLNKLETQNGNCRLTMVLVNGRAEAAQSLRADLVMFGADGVVAKRLAVDLAPIPANKTIVKAFDVAGLACEGIGSILLNDVPSCQFANGKAGAPSCLEAVSVSSKAGPKFFK</sequence>
<keyword evidence="3" id="KW-1185">Reference proteome</keyword>